<gene>
    <name evidence="1" type="ORF">A2720_02190</name>
</gene>
<name>A0A1F5NVU7_9BACT</name>
<organism evidence="1 2">
    <name type="scientific">Candidatus Doudnabacteria bacterium RIFCSPHIGHO2_01_FULL_46_24</name>
    <dbReference type="NCBI Taxonomy" id="1817825"/>
    <lineage>
        <taxon>Bacteria</taxon>
        <taxon>Candidatus Doudnaibacteriota</taxon>
    </lineage>
</organism>
<accession>A0A1F5NVU7</accession>
<comment type="caution">
    <text evidence="1">The sequence shown here is derived from an EMBL/GenBank/DDBJ whole genome shotgun (WGS) entry which is preliminary data.</text>
</comment>
<protein>
    <submittedName>
        <fullName evidence="1">Uncharacterized protein</fullName>
    </submittedName>
</protein>
<dbReference type="Proteomes" id="UP000178892">
    <property type="component" value="Unassembled WGS sequence"/>
</dbReference>
<reference evidence="1 2" key="1">
    <citation type="journal article" date="2016" name="Nat. Commun.">
        <title>Thousands of microbial genomes shed light on interconnected biogeochemical processes in an aquifer system.</title>
        <authorList>
            <person name="Anantharaman K."/>
            <person name="Brown C.T."/>
            <person name="Hug L.A."/>
            <person name="Sharon I."/>
            <person name="Castelle C.J."/>
            <person name="Probst A.J."/>
            <person name="Thomas B.C."/>
            <person name="Singh A."/>
            <person name="Wilkins M.J."/>
            <person name="Karaoz U."/>
            <person name="Brodie E.L."/>
            <person name="Williams K.H."/>
            <person name="Hubbard S.S."/>
            <person name="Banfield J.F."/>
        </authorList>
    </citation>
    <scope>NUCLEOTIDE SEQUENCE [LARGE SCALE GENOMIC DNA]</scope>
</reference>
<sequence>MTAVFHVGSRSQSDLVVPVEGRGHDLLTARRTAVQFARSRHRIPDPILLDNNHEAAVRLRQEILAQHRVKMGNLNGSPGPWWKARDRFPCYDEK</sequence>
<dbReference type="AlphaFoldDB" id="A0A1F5NVU7"/>
<proteinExistence type="predicted"/>
<evidence type="ECO:0000313" key="2">
    <source>
        <dbReference type="Proteomes" id="UP000178892"/>
    </source>
</evidence>
<evidence type="ECO:0000313" key="1">
    <source>
        <dbReference type="EMBL" id="OGE81703.1"/>
    </source>
</evidence>
<dbReference type="EMBL" id="MFEL01000006">
    <property type="protein sequence ID" value="OGE81703.1"/>
    <property type="molecule type" value="Genomic_DNA"/>
</dbReference>